<dbReference type="Pfam" id="PF13424">
    <property type="entry name" value="TPR_12"/>
    <property type="match status" value="1"/>
</dbReference>
<dbReference type="Gene3D" id="3.40.50.300">
    <property type="entry name" value="P-loop containing nucleotide triphosphate hydrolases"/>
    <property type="match status" value="1"/>
</dbReference>
<dbReference type="InterPro" id="IPR024983">
    <property type="entry name" value="CHAT_dom"/>
</dbReference>
<dbReference type="EMBL" id="QBMN01000168">
    <property type="protein sequence ID" value="PZO35436.1"/>
    <property type="molecule type" value="Genomic_DNA"/>
</dbReference>
<evidence type="ECO:0000256" key="1">
    <source>
        <dbReference type="PROSITE-ProRule" id="PRU00339"/>
    </source>
</evidence>
<dbReference type="GO" id="GO:0007165">
    <property type="term" value="P:signal transduction"/>
    <property type="evidence" value="ECO:0007669"/>
    <property type="project" value="InterPro"/>
</dbReference>
<dbReference type="Pfam" id="PF13401">
    <property type="entry name" value="AAA_22"/>
    <property type="match status" value="1"/>
</dbReference>
<dbReference type="InterPro" id="IPR011990">
    <property type="entry name" value="TPR-like_helical_dom_sf"/>
</dbReference>
<accession>A0A2W4VST8</accession>
<dbReference type="Pfam" id="PF12770">
    <property type="entry name" value="CHAT"/>
    <property type="match status" value="1"/>
</dbReference>
<feature type="domain" description="TIR" evidence="2">
    <location>
        <begin position="1"/>
        <end position="140"/>
    </location>
</feature>
<organism evidence="3 4">
    <name type="scientific">Shackletoniella antarctica</name>
    <dbReference type="NCBI Taxonomy" id="268115"/>
    <lineage>
        <taxon>Bacteria</taxon>
        <taxon>Bacillati</taxon>
        <taxon>Cyanobacteriota</taxon>
        <taxon>Cyanophyceae</taxon>
        <taxon>Oculatellales</taxon>
        <taxon>Oculatellaceae</taxon>
        <taxon>Shackletoniella</taxon>
    </lineage>
</organism>
<dbReference type="PROSITE" id="PS50005">
    <property type="entry name" value="TPR"/>
    <property type="match status" value="1"/>
</dbReference>
<dbReference type="SUPFAM" id="SSF48452">
    <property type="entry name" value="TPR-like"/>
    <property type="match status" value="3"/>
</dbReference>
<dbReference type="GO" id="GO:0043531">
    <property type="term" value="F:ADP binding"/>
    <property type="evidence" value="ECO:0007669"/>
    <property type="project" value="InterPro"/>
</dbReference>
<sequence>MGDHIFISHSTQNDSIVQRLRQMLALHGQLPWVDSREITGGDDLEAVIETSIRTARYFLVVVSIEALSSAWVQRELGIAQATAQQRTDGYKVISVVLPGTPLGLLKPFFPGDPLHIVVSDAPNGLTEAIPQISAALGLELPTDRDSGQIVEVQPVEELLLKLIDPHITEQDGIRRAAATAELIYIPADHSREITSRRYRFTAPLGPVELDDLRWYIEKYYQWPTGVFKQRANQTEAALPAWGQALYQAAVSGESAREPLEAWRQKRGSRRFSVQVDSDPVEGTPDNEADQFRAAASDLLSLPWEILHDGKGYLSQGANGVRVRRRLPNRELTQTLKADLPIRVLLVSPRPEIDEQGSAVGYIDHRISALALVSAVENLGEALVKVDLLQPPTFLAMQQALQRGIAENDPYEIVHFDGHGVYDRQVGLGALCFEDPRDHQKLGQRLLKLVHAPELAAELNQYGVPLIFLEACQTAQSTADPMASVAAKLLEEGVGSVVAMSHSVLVETARRFVERFYTSLAEGKRVGDAMLAGQVALYGDPYRFKIMGAGNLELQDWFVPVLYQEKDDPQLFTVTVGEAADRLGRQRRQVQLGNLPNPPEHHFVGRSRTLLTLERLLQQEPYAVVCGSGGLGKTALTTELARWLVRSGRFGRAAFVSVESQNVQDVKGVVDAIGRQLLPQYTVAQYGDDLTAALQPIERALRDHPTVIVLDNLESVLPDAQGNNPAGVADVTELLALASRLLAADSRCRLLLTSREPLPAPFDKAKCTVELGRLSETEAIQLVEQVMAQHGWEPPASDNATTPAEIAELVDTVNHHPRALVLLAREVAHGVRATTSTVAGLMAQLERANAGDRENSLYASVELSLRRLPDEVRERVNRLAVFHGGGQLSIIARVMEIDENAVDEYAASLVNVGMAELLEYRYLRLDPALPTYLQLGQPPEHLAQLTTTWAEAMVQLVAFLYQQRFQDSRLAQRLGLLELPNLMALLDYLGQQVEADRSLAEPVANTAAKIEQLLAPLNRPQALARAVALRERAAAALPEWGHARFENERLQIERLLGQGQLPAAYDQAQALLATAQAVGPTAYRGADYDLAIAHFLLGRVLKTAGQAAPALERFIEAQRLFEALGQRGEPMASVALTEQADCLQALGRLEDAAAKYEEAIARAENLEDFRQVAVGKGNLATVRTMQGRYGEAIAEYEAARTLFEQQNEPQTVAGTWHQTGMVYQAAKQYDAAEAAYRQSLEIMTRLGDRAGQAMSLTELGSLYDEGFNRPEEAVTFYRQAVDIAVEQGDLKGEGLRRSNIASTLCNLQRYDEARGEIRRAIECKQQFGHAAEPWKTFDILHDIETATGNPAAARAAWHQARDAYLAYRQQGGYAQSYGGKLVDQVSGLLSQQSDIPSLCSELVQLANEPDTSASRKQLIQAMVTILNGSRDPALADDPALYYGDAAEVLFLIQQLTS</sequence>
<dbReference type="PROSITE" id="PS50104">
    <property type="entry name" value="TIR"/>
    <property type="match status" value="1"/>
</dbReference>
<dbReference type="Proteomes" id="UP000249081">
    <property type="component" value="Unassembled WGS sequence"/>
</dbReference>
<dbReference type="PANTHER" id="PTHR47691">
    <property type="entry name" value="REGULATOR-RELATED"/>
    <property type="match status" value="1"/>
</dbReference>
<feature type="repeat" description="TPR" evidence="1">
    <location>
        <begin position="1212"/>
        <end position="1245"/>
    </location>
</feature>
<protein>
    <recommendedName>
        <fullName evidence="2">TIR domain-containing protein</fullName>
    </recommendedName>
</protein>
<evidence type="ECO:0000313" key="4">
    <source>
        <dbReference type="Proteomes" id="UP000249081"/>
    </source>
</evidence>
<name>A0A2W4VST8_9CYAN</name>
<gene>
    <name evidence="3" type="ORF">DCF17_18690</name>
</gene>
<dbReference type="PANTHER" id="PTHR47691:SF3">
    <property type="entry name" value="HTH-TYPE TRANSCRIPTIONAL REGULATOR RV0890C-RELATED"/>
    <property type="match status" value="1"/>
</dbReference>
<dbReference type="Pfam" id="PF13676">
    <property type="entry name" value="TIR_2"/>
    <property type="match status" value="1"/>
</dbReference>
<dbReference type="SMART" id="SM00028">
    <property type="entry name" value="TPR"/>
    <property type="match status" value="6"/>
</dbReference>
<evidence type="ECO:0000259" key="2">
    <source>
        <dbReference type="PROSITE" id="PS50104"/>
    </source>
</evidence>
<reference evidence="3 4" key="2">
    <citation type="submission" date="2018-06" db="EMBL/GenBank/DDBJ databases">
        <title>Metagenomic assembly of (sub)arctic Cyanobacteria and their associated microbiome from non-axenic cultures.</title>
        <authorList>
            <person name="Baurain D."/>
        </authorList>
    </citation>
    <scope>NUCLEOTIDE SEQUENCE [LARGE SCALE GENOMIC DNA]</scope>
    <source>
        <strain evidence="3">ULC041bin1</strain>
    </source>
</reference>
<dbReference type="SUPFAM" id="SSF52200">
    <property type="entry name" value="Toll/Interleukin receptor TIR domain"/>
    <property type="match status" value="1"/>
</dbReference>
<dbReference type="InterPro" id="IPR027417">
    <property type="entry name" value="P-loop_NTPase"/>
</dbReference>
<dbReference type="Gene3D" id="3.40.50.10140">
    <property type="entry name" value="Toll/interleukin-1 receptor homology (TIR) domain"/>
    <property type="match status" value="1"/>
</dbReference>
<dbReference type="Gene3D" id="1.25.40.10">
    <property type="entry name" value="Tetratricopeptide repeat domain"/>
    <property type="match status" value="2"/>
</dbReference>
<reference evidence="4" key="1">
    <citation type="submission" date="2018-04" db="EMBL/GenBank/DDBJ databases">
        <authorList>
            <person name="Cornet L."/>
        </authorList>
    </citation>
    <scope>NUCLEOTIDE SEQUENCE [LARGE SCALE GENOMIC DNA]</scope>
</reference>
<dbReference type="SUPFAM" id="SSF52540">
    <property type="entry name" value="P-loop containing nucleoside triphosphate hydrolases"/>
    <property type="match status" value="1"/>
</dbReference>
<proteinExistence type="predicted"/>
<dbReference type="InterPro" id="IPR035897">
    <property type="entry name" value="Toll_tir_struct_dom_sf"/>
</dbReference>
<dbReference type="InterPro" id="IPR000157">
    <property type="entry name" value="TIR_dom"/>
</dbReference>
<dbReference type="InterPro" id="IPR049945">
    <property type="entry name" value="AAA_22"/>
</dbReference>
<comment type="caution">
    <text evidence="3">The sequence shown here is derived from an EMBL/GenBank/DDBJ whole genome shotgun (WGS) entry which is preliminary data.</text>
</comment>
<dbReference type="InterPro" id="IPR019734">
    <property type="entry name" value="TPR_rpt"/>
</dbReference>
<keyword evidence="1" id="KW-0802">TPR repeat</keyword>
<evidence type="ECO:0000313" key="3">
    <source>
        <dbReference type="EMBL" id="PZO35436.1"/>
    </source>
</evidence>